<protein>
    <recommendedName>
        <fullName evidence="3">Succinyl-diaminopimelate desuccinylase</fullName>
    </recommendedName>
</protein>
<gene>
    <name evidence="1" type="ORF">SAMN05216187_106109</name>
</gene>
<reference evidence="2" key="1">
    <citation type="submission" date="2016-10" db="EMBL/GenBank/DDBJ databases">
        <authorList>
            <person name="Varghese N."/>
            <person name="Submissions S."/>
        </authorList>
    </citation>
    <scope>NUCLEOTIDE SEQUENCE [LARGE SCALE GENOMIC DNA]</scope>
    <source>
        <strain evidence="2">CGMCC 1.8911</strain>
    </source>
</reference>
<evidence type="ECO:0000313" key="1">
    <source>
        <dbReference type="EMBL" id="SDK25853.1"/>
    </source>
</evidence>
<dbReference type="Gene3D" id="3.40.630.10">
    <property type="entry name" value="Zn peptidases"/>
    <property type="match status" value="1"/>
</dbReference>
<evidence type="ECO:0000313" key="2">
    <source>
        <dbReference type="Proteomes" id="UP000242700"/>
    </source>
</evidence>
<dbReference type="Proteomes" id="UP000242700">
    <property type="component" value="Unassembled WGS sequence"/>
</dbReference>
<dbReference type="SUPFAM" id="SSF53187">
    <property type="entry name" value="Zn-dependent exopeptidases"/>
    <property type="match status" value="1"/>
</dbReference>
<dbReference type="AlphaFoldDB" id="A0A1G9AF39"/>
<organism evidence="1 2">
    <name type="scientific">Jeotgalicoccus aerolatus</name>
    <dbReference type="NCBI Taxonomy" id="709510"/>
    <lineage>
        <taxon>Bacteria</taxon>
        <taxon>Bacillati</taxon>
        <taxon>Bacillota</taxon>
        <taxon>Bacilli</taxon>
        <taxon>Bacillales</taxon>
        <taxon>Staphylococcaceae</taxon>
        <taxon>Jeotgalicoccus</taxon>
    </lineage>
</organism>
<sequence>MGCLWKSEAQLENLLEELVSWNSVSGTQGEIDFPYKLKDKFQALEYFKTHEDNIQLFDAGKDRKAFTALYQSEATSNTVVLLSHFDTVGVEEYGQLQDLHSRRMH</sequence>
<name>A0A1G9AF39_9STAP</name>
<dbReference type="RefSeq" id="WP_369596188.1">
    <property type="nucleotide sequence ID" value="NZ_FNFI01000006.1"/>
</dbReference>
<accession>A0A1G9AF39</accession>
<evidence type="ECO:0008006" key="3">
    <source>
        <dbReference type="Google" id="ProtNLM"/>
    </source>
</evidence>
<proteinExistence type="predicted"/>
<dbReference type="EMBL" id="FNFI01000006">
    <property type="protein sequence ID" value="SDK25853.1"/>
    <property type="molecule type" value="Genomic_DNA"/>
</dbReference>
<dbReference type="STRING" id="586411.SAMN05216187_106109"/>